<protein>
    <submittedName>
        <fullName evidence="2">S53 family peptidase</fullName>
    </submittedName>
</protein>
<evidence type="ECO:0000313" key="2">
    <source>
        <dbReference type="EMBL" id="MFC6386529.1"/>
    </source>
</evidence>
<gene>
    <name evidence="2" type="ORF">ACFP7A_07935</name>
</gene>
<dbReference type="EMBL" id="JBHSTQ010000006">
    <property type="protein sequence ID" value="MFC6386529.1"/>
    <property type="molecule type" value="Genomic_DNA"/>
</dbReference>
<sequence>MMSRVKKVAFNVAALFVAIFTLFGTLFVTVSHASAKTVTTATAPKGWEAHNPIHYKPISKGIKPNIVSQVFSPSQIKRAYGIDQLSETGAGQTIALIEAYGSPTIVNDLNTFDQQFGLPDANIEVDYPSGKPRTDGGWALETALDVEWAHALAPNAKIMVVAAKSASISNLVVAEDYATNHGATIVSNSWGGSEFSGETMYNTHFNHAGITYLASSGDNGSGSSWPASSPYVVSVGGTSLDTDSIGNYISETAWSGSGGAISTYESRPTFQSNWTSIVGTKRGIPDVAFDADPNTGVYVYTSTPDQGQTGWFQVGGTSFSAPAWGALVALANQGRTQPLSSTQVLSSIYSTAGTTGSSGYTTDYHDIVSGSNGGYATQAGYDLVTGIGSPIASQFIPILSSK</sequence>
<dbReference type="SUPFAM" id="SSF52743">
    <property type="entry name" value="Subtilisin-like"/>
    <property type="match status" value="1"/>
</dbReference>
<comment type="caution">
    <text evidence="2">The sequence shown here is derived from an EMBL/GenBank/DDBJ whole genome shotgun (WGS) entry which is preliminary data.</text>
</comment>
<keyword evidence="3" id="KW-1185">Reference proteome</keyword>
<dbReference type="Proteomes" id="UP001596267">
    <property type="component" value="Unassembled WGS sequence"/>
</dbReference>
<organism evidence="2 3">
    <name type="scientific">Sporolactobacillus kofuensis</name>
    <dbReference type="NCBI Taxonomy" id="269672"/>
    <lineage>
        <taxon>Bacteria</taxon>
        <taxon>Bacillati</taxon>
        <taxon>Bacillota</taxon>
        <taxon>Bacilli</taxon>
        <taxon>Bacillales</taxon>
        <taxon>Sporolactobacillaceae</taxon>
        <taxon>Sporolactobacillus</taxon>
    </lineage>
</organism>
<dbReference type="PANTHER" id="PTHR14218:SF15">
    <property type="entry name" value="TRIPEPTIDYL-PEPTIDASE 1"/>
    <property type="match status" value="1"/>
</dbReference>
<dbReference type="PANTHER" id="PTHR14218">
    <property type="entry name" value="PROTEASE S8 TRIPEPTIDYL PEPTIDASE I CLN2"/>
    <property type="match status" value="1"/>
</dbReference>
<reference evidence="3" key="1">
    <citation type="journal article" date="2019" name="Int. J. Syst. Evol. Microbiol.">
        <title>The Global Catalogue of Microorganisms (GCM) 10K type strain sequencing project: providing services to taxonomists for standard genome sequencing and annotation.</title>
        <authorList>
            <consortium name="The Broad Institute Genomics Platform"/>
            <consortium name="The Broad Institute Genome Sequencing Center for Infectious Disease"/>
            <person name="Wu L."/>
            <person name="Ma J."/>
        </authorList>
    </citation>
    <scope>NUCLEOTIDE SEQUENCE [LARGE SCALE GENOMIC DNA]</scope>
    <source>
        <strain evidence="3">CCUG 42001</strain>
    </source>
</reference>
<dbReference type="InterPro" id="IPR030400">
    <property type="entry name" value="Sedolisin_dom"/>
</dbReference>
<dbReference type="InterPro" id="IPR050819">
    <property type="entry name" value="Tripeptidyl-peptidase_I"/>
</dbReference>
<dbReference type="RefSeq" id="WP_253054051.1">
    <property type="nucleotide sequence ID" value="NZ_JAMXWN010000006.1"/>
</dbReference>
<evidence type="ECO:0000259" key="1">
    <source>
        <dbReference type="PROSITE" id="PS51695"/>
    </source>
</evidence>
<feature type="domain" description="Peptidase S53" evidence="1">
    <location>
        <begin position="70"/>
        <end position="402"/>
    </location>
</feature>
<accession>A0ABW1WE89</accession>
<dbReference type="CDD" id="cd04056">
    <property type="entry name" value="Peptidases_S53"/>
    <property type="match status" value="1"/>
</dbReference>
<dbReference type="PROSITE" id="PS51695">
    <property type="entry name" value="SEDOLISIN"/>
    <property type="match status" value="1"/>
</dbReference>
<name>A0ABW1WE89_9BACL</name>
<proteinExistence type="predicted"/>
<dbReference type="InterPro" id="IPR036852">
    <property type="entry name" value="Peptidase_S8/S53_dom_sf"/>
</dbReference>
<dbReference type="Gene3D" id="3.40.50.200">
    <property type="entry name" value="Peptidase S8/S53 domain"/>
    <property type="match status" value="1"/>
</dbReference>
<evidence type="ECO:0000313" key="3">
    <source>
        <dbReference type="Proteomes" id="UP001596267"/>
    </source>
</evidence>